<sequence length="197" mass="22479">MHVEVTARLQEHRYTSRDYLGYVSRRNDFMQMVPHSRAALRRGGILWRLAYDGLQYDAENRARAGPSEYAMQLGHVEVLGAASAEEEWYEDHITEEEEGCLIGKYLICTRESASGVKQVAELSWWPKEGVWGAGRLGAGGYWTTEAEVWYKERLQLIHEDKAAPLSQTQWRDKLRKNAVIGKKVAGGLERLSANLLR</sequence>
<evidence type="ECO:0000313" key="1">
    <source>
        <dbReference type="EMBL" id="TFK53464.1"/>
    </source>
</evidence>
<reference evidence="1 2" key="1">
    <citation type="journal article" date="2019" name="Nat. Ecol. Evol.">
        <title>Megaphylogeny resolves global patterns of mushroom evolution.</title>
        <authorList>
            <person name="Varga T."/>
            <person name="Krizsan K."/>
            <person name="Foldi C."/>
            <person name="Dima B."/>
            <person name="Sanchez-Garcia M."/>
            <person name="Sanchez-Ramirez S."/>
            <person name="Szollosi G.J."/>
            <person name="Szarkandi J.G."/>
            <person name="Papp V."/>
            <person name="Albert L."/>
            <person name="Andreopoulos W."/>
            <person name="Angelini C."/>
            <person name="Antonin V."/>
            <person name="Barry K.W."/>
            <person name="Bougher N.L."/>
            <person name="Buchanan P."/>
            <person name="Buyck B."/>
            <person name="Bense V."/>
            <person name="Catcheside P."/>
            <person name="Chovatia M."/>
            <person name="Cooper J."/>
            <person name="Damon W."/>
            <person name="Desjardin D."/>
            <person name="Finy P."/>
            <person name="Geml J."/>
            <person name="Haridas S."/>
            <person name="Hughes K."/>
            <person name="Justo A."/>
            <person name="Karasinski D."/>
            <person name="Kautmanova I."/>
            <person name="Kiss B."/>
            <person name="Kocsube S."/>
            <person name="Kotiranta H."/>
            <person name="LaButti K.M."/>
            <person name="Lechner B.E."/>
            <person name="Liimatainen K."/>
            <person name="Lipzen A."/>
            <person name="Lukacs Z."/>
            <person name="Mihaltcheva S."/>
            <person name="Morgado L.N."/>
            <person name="Niskanen T."/>
            <person name="Noordeloos M.E."/>
            <person name="Ohm R.A."/>
            <person name="Ortiz-Santana B."/>
            <person name="Ovrebo C."/>
            <person name="Racz N."/>
            <person name="Riley R."/>
            <person name="Savchenko A."/>
            <person name="Shiryaev A."/>
            <person name="Soop K."/>
            <person name="Spirin V."/>
            <person name="Szebenyi C."/>
            <person name="Tomsovsky M."/>
            <person name="Tulloss R.E."/>
            <person name="Uehling J."/>
            <person name="Grigoriev I.V."/>
            <person name="Vagvolgyi C."/>
            <person name="Papp T."/>
            <person name="Martin F.M."/>
            <person name="Miettinen O."/>
            <person name="Hibbett D.S."/>
            <person name="Nagy L.G."/>
        </authorList>
    </citation>
    <scope>NUCLEOTIDE SEQUENCE [LARGE SCALE GENOMIC DNA]</scope>
    <source>
        <strain evidence="1 2">OMC1185</strain>
    </source>
</reference>
<gene>
    <name evidence="1" type="ORF">OE88DRAFT_1626000</name>
</gene>
<dbReference type="AlphaFoldDB" id="A0A5C3N6Z1"/>
<accession>A0A5C3N6Z1</accession>
<dbReference type="Proteomes" id="UP000305948">
    <property type="component" value="Unassembled WGS sequence"/>
</dbReference>
<evidence type="ECO:0000313" key="2">
    <source>
        <dbReference type="Proteomes" id="UP000305948"/>
    </source>
</evidence>
<proteinExistence type="predicted"/>
<dbReference type="EMBL" id="ML213507">
    <property type="protein sequence ID" value="TFK53464.1"/>
    <property type="molecule type" value="Genomic_DNA"/>
</dbReference>
<keyword evidence="2" id="KW-1185">Reference proteome</keyword>
<organism evidence="1 2">
    <name type="scientific">Heliocybe sulcata</name>
    <dbReference type="NCBI Taxonomy" id="5364"/>
    <lineage>
        <taxon>Eukaryota</taxon>
        <taxon>Fungi</taxon>
        <taxon>Dikarya</taxon>
        <taxon>Basidiomycota</taxon>
        <taxon>Agaricomycotina</taxon>
        <taxon>Agaricomycetes</taxon>
        <taxon>Gloeophyllales</taxon>
        <taxon>Gloeophyllaceae</taxon>
        <taxon>Heliocybe</taxon>
    </lineage>
</organism>
<name>A0A5C3N6Z1_9AGAM</name>
<dbReference type="OrthoDB" id="3270336at2759"/>
<protein>
    <submittedName>
        <fullName evidence="1">Uncharacterized protein</fullName>
    </submittedName>
</protein>